<name>A0ABS2WBT8_9GAMM</name>
<protein>
    <recommendedName>
        <fullName evidence="3">Chalcone isomerase domain-containing protein</fullName>
    </recommendedName>
</protein>
<evidence type="ECO:0000313" key="2">
    <source>
        <dbReference type="Proteomes" id="UP000760472"/>
    </source>
</evidence>
<dbReference type="EMBL" id="JAFFZP010000030">
    <property type="protein sequence ID" value="MBN0988932.1"/>
    <property type="molecule type" value="Genomic_DNA"/>
</dbReference>
<gene>
    <name evidence="1" type="ORF">JW498_16290</name>
</gene>
<comment type="caution">
    <text evidence="1">The sequence shown here is derived from an EMBL/GenBank/DDBJ whole genome shotgun (WGS) entry which is preliminary data.</text>
</comment>
<organism evidence="1 2">
    <name type="scientific">Amphritea pacifica</name>
    <dbReference type="NCBI Taxonomy" id="2811233"/>
    <lineage>
        <taxon>Bacteria</taxon>
        <taxon>Pseudomonadati</taxon>
        <taxon>Pseudomonadota</taxon>
        <taxon>Gammaproteobacteria</taxon>
        <taxon>Oceanospirillales</taxon>
        <taxon>Oceanospirillaceae</taxon>
        <taxon>Amphritea</taxon>
    </lineage>
</organism>
<accession>A0ABS2WBT8</accession>
<dbReference type="RefSeq" id="WP_205214078.1">
    <property type="nucleotide sequence ID" value="NZ_JAFFZP010000030.1"/>
</dbReference>
<reference evidence="1 2" key="1">
    <citation type="submission" date="2021-02" db="EMBL/GenBank/DDBJ databases">
        <title>A novel species of genus Amphritea isolated from a fishpond in China.</title>
        <authorList>
            <person name="Lu H."/>
        </authorList>
    </citation>
    <scope>NUCLEOTIDE SEQUENCE [LARGE SCALE GENOMIC DNA]</scope>
    <source>
        <strain evidence="1 2">RP18W</strain>
    </source>
</reference>
<sequence>MIKILQITCLLLITNFAFADKLVISPSLYIDYDSPILIYHSGDTLLVKFDSWSFTHEDIDPKAIYQGIDLSGLERDFIESLFVPERRKDFPSWLAALSTEQAESFHHNNADINIKDIKNIKLYSSYLAELNEGNIFILEERSVHRIQVKGDIEFYKGLLKSIKER</sequence>
<dbReference type="Proteomes" id="UP000760472">
    <property type="component" value="Unassembled WGS sequence"/>
</dbReference>
<evidence type="ECO:0000313" key="1">
    <source>
        <dbReference type="EMBL" id="MBN0988932.1"/>
    </source>
</evidence>
<evidence type="ECO:0008006" key="3">
    <source>
        <dbReference type="Google" id="ProtNLM"/>
    </source>
</evidence>
<keyword evidence="2" id="KW-1185">Reference proteome</keyword>
<proteinExistence type="predicted"/>